<comment type="caution">
    <text evidence="2">The sequence shown here is derived from an EMBL/GenBank/DDBJ whole genome shotgun (WGS) entry which is preliminary data.</text>
</comment>
<evidence type="ECO:0000313" key="2">
    <source>
        <dbReference type="EMBL" id="OXE27961.1"/>
    </source>
</evidence>
<keyword evidence="1" id="KW-0472">Membrane</keyword>
<dbReference type="AlphaFoldDB" id="A0A227IYJ9"/>
<keyword evidence="1" id="KW-0812">Transmembrane</keyword>
<sequence>ELGILFFMNASPVAAASYVMARSMGGNAVLAANIIALTTVLSTVTCTFGIVVLKSYGLI</sequence>
<keyword evidence="1" id="KW-1133">Transmembrane helix</keyword>
<protein>
    <submittedName>
        <fullName evidence="2">Transporter</fullName>
    </submittedName>
</protein>
<gene>
    <name evidence="2" type="ORF">CA163_36380</name>
</gene>
<evidence type="ECO:0000256" key="1">
    <source>
        <dbReference type="SAM" id="Phobius"/>
    </source>
</evidence>
<name>A0A227IYJ9_VIBPH</name>
<dbReference type="Proteomes" id="UP000214596">
    <property type="component" value="Unassembled WGS sequence"/>
</dbReference>
<organism evidence="2 3">
    <name type="scientific">Vibrio parahaemolyticus</name>
    <dbReference type="NCBI Taxonomy" id="670"/>
    <lineage>
        <taxon>Bacteria</taxon>
        <taxon>Pseudomonadati</taxon>
        <taxon>Pseudomonadota</taxon>
        <taxon>Gammaproteobacteria</taxon>
        <taxon>Vibrionales</taxon>
        <taxon>Vibrionaceae</taxon>
        <taxon>Vibrio</taxon>
    </lineage>
</organism>
<reference evidence="2 3" key="1">
    <citation type="journal article" date="2017" name="Appl. Environ. Microbiol.">
        <title>Parallel evolution of two clades of a major Atlantic endemic Vibrio parahaemolyticus pathogen lineage by independent acquisition of related pathogenicity islands.</title>
        <authorList>
            <person name="Xu F."/>
            <person name="Gonzalez-Escalona N."/>
            <person name="Drees K.P."/>
            <person name="Sebra R.P."/>
            <person name="Cooper V.S."/>
            <person name="Jones S.H."/>
            <person name="Whistler C.A."/>
        </authorList>
    </citation>
    <scope>NUCLEOTIDE SEQUENCE [LARGE SCALE GENOMIC DNA]</scope>
    <source>
        <strain evidence="2 3">MAVP-3</strain>
    </source>
</reference>
<feature type="non-terminal residue" evidence="2">
    <location>
        <position position="1"/>
    </location>
</feature>
<accession>A0A227IYJ9</accession>
<feature type="transmembrane region" description="Helical" evidence="1">
    <location>
        <begin position="31"/>
        <end position="53"/>
    </location>
</feature>
<evidence type="ECO:0000313" key="3">
    <source>
        <dbReference type="Proteomes" id="UP000214596"/>
    </source>
</evidence>
<dbReference type="EMBL" id="NIXT01004885">
    <property type="protein sequence ID" value="OXE27961.1"/>
    <property type="molecule type" value="Genomic_DNA"/>
</dbReference>
<proteinExistence type="predicted"/>